<dbReference type="RefSeq" id="WP_141658751.1">
    <property type="nucleotide sequence ID" value="NZ_CP171739.1"/>
</dbReference>
<evidence type="ECO:0000313" key="3">
    <source>
        <dbReference type="Proteomes" id="UP000070188"/>
    </source>
</evidence>
<comment type="caution">
    <text evidence="2">The sequence shown here is derived from an EMBL/GenBank/DDBJ whole genome shotgun (WGS) entry which is preliminary data.</text>
</comment>
<evidence type="ECO:0000313" key="2">
    <source>
        <dbReference type="EMBL" id="KWX01885.1"/>
    </source>
</evidence>
<organism evidence="2 3">
    <name type="scientific">Carbonactinospora thermoautotrophica</name>
    <dbReference type="NCBI Taxonomy" id="1469144"/>
    <lineage>
        <taxon>Bacteria</taxon>
        <taxon>Bacillati</taxon>
        <taxon>Actinomycetota</taxon>
        <taxon>Actinomycetes</taxon>
        <taxon>Kitasatosporales</taxon>
        <taxon>Carbonactinosporaceae</taxon>
        <taxon>Carbonactinospora</taxon>
    </lineage>
</organism>
<dbReference type="Proteomes" id="UP000070188">
    <property type="component" value="Unassembled WGS sequence"/>
</dbReference>
<feature type="compositionally biased region" description="Basic and acidic residues" evidence="1">
    <location>
        <begin position="1"/>
        <end position="33"/>
    </location>
</feature>
<keyword evidence="3" id="KW-1185">Reference proteome</keyword>
<dbReference type="PATRIC" id="fig|1469144.10.peg.3150"/>
<feature type="region of interest" description="Disordered" evidence="1">
    <location>
        <begin position="1"/>
        <end position="73"/>
    </location>
</feature>
<evidence type="ECO:0000256" key="1">
    <source>
        <dbReference type="SAM" id="MobiDB-lite"/>
    </source>
</evidence>
<reference evidence="3" key="1">
    <citation type="submission" date="2015-04" db="EMBL/GenBank/DDBJ databases">
        <title>Physiological reanalysis, assessment of diazotrophy, and genome sequences of multiple isolates of Streptomyces thermoautotrophicus.</title>
        <authorList>
            <person name="MacKellar D.C."/>
            <person name="Lieber L."/>
            <person name="Norman J."/>
            <person name="Bolger A."/>
            <person name="Tobin C."/>
            <person name="Murray J.W."/>
            <person name="Chang R."/>
            <person name="Ford T."/>
            <person name="Nguyen P.Q."/>
            <person name="Woodward J."/>
            <person name="Permingeat H."/>
            <person name="Joshi N.S."/>
            <person name="Silver P.A."/>
            <person name="Usadel B."/>
            <person name="Rutherford A.W."/>
            <person name="Friesen M."/>
            <person name="Prell J."/>
        </authorList>
    </citation>
    <scope>NUCLEOTIDE SEQUENCE [LARGE SCALE GENOMIC DNA]</scope>
    <source>
        <strain evidence="3">H1</strain>
    </source>
</reference>
<dbReference type="EMBL" id="LAXD01000001">
    <property type="protein sequence ID" value="KWX01885.1"/>
    <property type="molecule type" value="Genomic_DNA"/>
</dbReference>
<protein>
    <submittedName>
        <fullName evidence="2">Uncharacterized protein</fullName>
    </submittedName>
</protein>
<dbReference type="AlphaFoldDB" id="A0A132MVF5"/>
<sequence>MAEHVKDYAPDKEGDLSDGHEPDYGHDETREALAQRVRQRPPMAPERVVSPLRMVGPHPGVPWLPGGSPRPKG</sequence>
<name>A0A132MVF5_9ACTN</name>
<accession>A0A132MVF5</accession>
<proteinExistence type="predicted"/>
<gene>
    <name evidence="2" type="ORF">LI90_2918</name>
</gene>